<dbReference type="PROSITE" id="PS00356">
    <property type="entry name" value="HTH_LACI_1"/>
    <property type="match status" value="1"/>
</dbReference>
<dbReference type="PANTHER" id="PTHR30146:SF109">
    <property type="entry name" value="HTH-TYPE TRANSCRIPTIONAL REGULATOR GALS"/>
    <property type="match status" value="1"/>
</dbReference>
<evidence type="ECO:0000256" key="1">
    <source>
        <dbReference type="ARBA" id="ARBA00023015"/>
    </source>
</evidence>
<protein>
    <submittedName>
        <fullName evidence="5">LacI family DNA-binding transcriptional regulator</fullName>
    </submittedName>
</protein>
<dbReference type="Pfam" id="PF13377">
    <property type="entry name" value="Peripla_BP_3"/>
    <property type="match status" value="1"/>
</dbReference>
<keyword evidence="2 5" id="KW-0238">DNA-binding</keyword>
<proteinExistence type="predicted"/>
<dbReference type="CDD" id="cd06267">
    <property type="entry name" value="PBP1_LacI_sugar_binding-like"/>
    <property type="match status" value="1"/>
</dbReference>
<evidence type="ECO:0000256" key="2">
    <source>
        <dbReference type="ARBA" id="ARBA00023125"/>
    </source>
</evidence>
<keyword evidence="6" id="KW-1185">Reference proteome</keyword>
<gene>
    <name evidence="5" type="ORF">QBE54_00060</name>
</gene>
<dbReference type="PANTHER" id="PTHR30146">
    <property type="entry name" value="LACI-RELATED TRANSCRIPTIONAL REPRESSOR"/>
    <property type="match status" value="1"/>
</dbReference>
<dbReference type="RefSeq" id="WP_369018318.1">
    <property type="nucleotide sequence ID" value="NZ_CP121689.1"/>
</dbReference>
<keyword evidence="1" id="KW-0805">Transcription regulation</keyword>
<dbReference type="InterPro" id="IPR046335">
    <property type="entry name" value="LacI/GalR-like_sensor"/>
</dbReference>
<dbReference type="SMART" id="SM00354">
    <property type="entry name" value="HTH_LACI"/>
    <property type="match status" value="1"/>
</dbReference>
<evidence type="ECO:0000256" key="3">
    <source>
        <dbReference type="ARBA" id="ARBA00023163"/>
    </source>
</evidence>
<dbReference type="SUPFAM" id="SSF47413">
    <property type="entry name" value="lambda repressor-like DNA-binding domains"/>
    <property type="match status" value="1"/>
</dbReference>
<dbReference type="Pfam" id="PF00356">
    <property type="entry name" value="LacI"/>
    <property type="match status" value="1"/>
</dbReference>
<sequence length="336" mass="38136">MATLKDVAKLAGVSPKTVSRVINDSPLVNEETRRRVLEAIRLLDYHPNEVAKNLRRRRSQTIGFLVPYGSDFVFRDMGMMEQLKGVHDVVVREGYNLMLSVPLAKEDSLWEAERLVKRRCVDGVILYPSSGIDVIAREFLHRNLHFVTLGIGFKDQETNFVEVDFSQATCEAVFYLLSQGCKRIGLLTRPHWFFNVPENDSFLSGFKKALEEAGMDFIPQLVRESDFTVEGGYRDFLKLREQVPDMDGVVCAADPTAYGVIKALWELGKQPGRDFKVVSGDNFPLTRKLFPWLPSMHNPLLRQGEEAARMLLALIEKNNQLPGVVLEATFEPPKLH</sequence>
<evidence type="ECO:0000259" key="4">
    <source>
        <dbReference type="PROSITE" id="PS50932"/>
    </source>
</evidence>
<dbReference type="InterPro" id="IPR000843">
    <property type="entry name" value="HTH_LacI"/>
</dbReference>
<evidence type="ECO:0000313" key="6">
    <source>
        <dbReference type="Proteomes" id="UP001461341"/>
    </source>
</evidence>
<keyword evidence="3" id="KW-0804">Transcription</keyword>
<dbReference type="PROSITE" id="PS50932">
    <property type="entry name" value="HTH_LACI_2"/>
    <property type="match status" value="1"/>
</dbReference>
<dbReference type="SUPFAM" id="SSF53822">
    <property type="entry name" value="Periplasmic binding protein-like I"/>
    <property type="match status" value="1"/>
</dbReference>
<dbReference type="PRINTS" id="PR00036">
    <property type="entry name" value="HTHLACI"/>
</dbReference>
<dbReference type="Gene3D" id="1.10.260.40">
    <property type="entry name" value="lambda repressor-like DNA-binding domains"/>
    <property type="match status" value="1"/>
</dbReference>
<dbReference type="InterPro" id="IPR010982">
    <property type="entry name" value="Lambda_DNA-bd_dom_sf"/>
</dbReference>
<dbReference type="Proteomes" id="UP001461341">
    <property type="component" value="Chromosome"/>
</dbReference>
<feature type="domain" description="HTH lacI-type" evidence="4">
    <location>
        <begin position="2"/>
        <end position="56"/>
    </location>
</feature>
<organism evidence="5 6">
    <name type="scientific">Thermatribacter velox</name>
    <dbReference type="NCBI Taxonomy" id="3039681"/>
    <lineage>
        <taxon>Bacteria</taxon>
        <taxon>Pseudomonadati</taxon>
        <taxon>Atribacterota</taxon>
        <taxon>Atribacteria</taxon>
        <taxon>Atribacterales</taxon>
        <taxon>Thermatribacteraceae</taxon>
        <taxon>Thermatribacter</taxon>
    </lineage>
</organism>
<dbReference type="EMBL" id="CP121689">
    <property type="protein sequence ID" value="WZL76160.1"/>
    <property type="molecule type" value="Genomic_DNA"/>
</dbReference>
<evidence type="ECO:0000313" key="5">
    <source>
        <dbReference type="EMBL" id="WZL76160.1"/>
    </source>
</evidence>
<reference evidence="5 6" key="1">
    <citation type="submission" date="2023-03" db="EMBL/GenBank/DDBJ databases">
        <title>Novel Species.</title>
        <authorList>
            <person name="Ma S."/>
        </authorList>
    </citation>
    <scope>NUCLEOTIDE SEQUENCE [LARGE SCALE GENOMIC DNA]</scope>
    <source>
        <strain evidence="5 6">B11</strain>
    </source>
</reference>
<dbReference type="CDD" id="cd01392">
    <property type="entry name" value="HTH_LacI"/>
    <property type="match status" value="1"/>
</dbReference>
<dbReference type="GO" id="GO:0003677">
    <property type="term" value="F:DNA binding"/>
    <property type="evidence" value="ECO:0007669"/>
    <property type="project" value="UniProtKB-KW"/>
</dbReference>
<name>A0ABZ2YAX5_9BACT</name>
<accession>A0ABZ2YAX5</accession>
<dbReference type="Gene3D" id="3.40.50.2300">
    <property type="match status" value="2"/>
</dbReference>
<dbReference type="InterPro" id="IPR028082">
    <property type="entry name" value="Peripla_BP_I"/>
</dbReference>